<proteinExistence type="predicted"/>
<accession>A0AAW2FP97</accession>
<sequence>MYKFDILHRLLVDSGVHPRVLHDIMDVGRCAAWLTEFASVLEVPLISWPMSRLHARYPRFPPSVTRNHRPASLP</sequence>
<evidence type="ECO:0000313" key="2">
    <source>
        <dbReference type="Proteomes" id="UP001430953"/>
    </source>
</evidence>
<dbReference type="AlphaFoldDB" id="A0AAW2FP97"/>
<protein>
    <submittedName>
        <fullName evidence="1">Uncharacterized protein</fullName>
    </submittedName>
</protein>
<gene>
    <name evidence="1" type="ORF">PUN28_011063</name>
</gene>
<evidence type="ECO:0000313" key="1">
    <source>
        <dbReference type="EMBL" id="KAL0115942.1"/>
    </source>
</evidence>
<dbReference type="EMBL" id="JADYXP020000010">
    <property type="protein sequence ID" value="KAL0115942.1"/>
    <property type="molecule type" value="Genomic_DNA"/>
</dbReference>
<reference evidence="1 2" key="1">
    <citation type="submission" date="2023-03" db="EMBL/GenBank/DDBJ databases">
        <title>High recombination rates correlate with genetic variation in Cardiocondyla obscurior ants.</title>
        <authorList>
            <person name="Errbii M."/>
        </authorList>
    </citation>
    <scope>NUCLEOTIDE SEQUENCE [LARGE SCALE GENOMIC DNA]</scope>
    <source>
        <strain evidence="1">Alpha-2009</strain>
        <tissue evidence="1">Whole body</tissue>
    </source>
</reference>
<dbReference type="Proteomes" id="UP001430953">
    <property type="component" value="Unassembled WGS sequence"/>
</dbReference>
<comment type="caution">
    <text evidence="1">The sequence shown here is derived from an EMBL/GenBank/DDBJ whole genome shotgun (WGS) entry which is preliminary data.</text>
</comment>
<keyword evidence="2" id="KW-1185">Reference proteome</keyword>
<name>A0AAW2FP97_9HYME</name>
<organism evidence="1 2">
    <name type="scientific">Cardiocondyla obscurior</name>
    <dbReference type="NCBI Taxonomy" id="286306"/>
    <lineage>
        <taxon>Eukaryota</taxon>
        <taxon>Metazoa</taxon>
        <taxon>Ecdysozoa</taxon>
        <taxon>Arthropoda</taxon>
        <taxon>Hexapoda</taxon>
        <taxon>Insecta</taxon>
        <taxon>Pterygota</taxon>
        <taxon>Neoptera</taxon>
        <taxon>Endopterygota</taxon>
        <taxon>Hymenoptera</taxon>
        <taxon>Apocrita</taxon>
        <taxon>Aculeata</taxon>
        <taxon>Formicoidea</taxon>
        <taxon>Formicidae</taxon>
        <taxon>Myrmicinae</taxon>
        <taxon>Cardiocondyla</taxon>
    </lineage>
</organism>